<dbReference type="EMBL" id="DRQG01000113">
    <property type="protein sequence ID" value="HGY56453.1"/>
    <property type="molecule type" value="Genomic_DNA"/>
</dbReference>
<organism evidence="1">
    <name type="scientific">Caldithrix abyssi</name>
    <dbReference type="NCBI Taxonomy" id="187145"/>
    <lineage>
        <taxon>Bacteria</taxon>
        <taxon>Pseudomonadati</taxon>
        <taxon>Calditrichota</taxon>
        <taxon>Calditrichia</taxon>
        <taxon>Calditrichales</taxon>
        <taxon>Calditrichaceae</taxon>
        <taxon>Caldithrix</taxon>
    </lineage>
</organism>
<protein>
    <submittedName>
        <fullName evidence="1">DUF1848 family protein</fullName>
    </submittedName>
</protein>
<accession>A0A7V4U218</accession>
<dbReference type="Proteomes" id="UP000885779">
    <property type="component" value="Unassembled WGS sequence"/>
</dbReference>
<dbReference type="AlphaFoldDB" id="A0A7V4U218"/>
<dbReference type="InterPro" id="IPR014998">
    <property type="entry name" value="DUF1848"/>
</dbReference>
<sequence>MKQVISASRRTDIPAYCLKWFMEQIREGFADVHNPFYRGQVRRVSLLPDDVEWIVFWSRNYRVFLKHYAFFTPYNLFFHFTILPKSALEKSGLSIPEALYQMERLAALYGPERIIWRYDPLVYWEDKSGRHTNYNPEEFESLCREVAHLGVQRCYFSFAHPYGKLEARFRNRFTNGRLLQKSIEEQKTITARLNAIAAAYNITLFSCCNDALLAVPGVAKGRCIDGDLLNSLASSGPVSRAKTPTRQDCGCSKSVDIGDYVAQPCPTGCLYCYANPVWR</sequence>
<proteinExistence type="predicted"/>
<name>A0A7V4U218_CALAY</name>
<gene>
    <name evidence="1" type="ORF">ENK44_12155</name>
</gene>
<reference evidence="1" key="1">
    <citation type="journal article" date="2020" name="mSystems">
        <title>Genome- and Community-Level Interaction Insights into Carbon Utilization and Element Cycling Functions of Hydrothermarchaeota in Hydrothermal Sediment.</title>
        <authorList>
            <person name="Zhou Z."/>
            <person name="Liu Y."/>
            <person name="Xu W."/>
            <person name="Pan J."/>
            <person name="Luo Z.H."/>
            <person name="Li M."/>
        </authorList>
    </citation>
    <scope>NUCLEOTIDE SEQUENCE [LARGE SCALE GENOMIC DNA]</scope>
    <source>
        <strain evidence="1">HyVt-577</strain>
    </source>
</reference>
<dbReference type="Pfam" id="PF08902">
    <property type="entry name" value="DUF1848"/>
    <property type="match status" value="1"/>
</dbReference>
<comment type="caution">
    <text evidence="1">The sequence shown here is derived from an EMBL/GenBank/DDBJ whole genome shotgun (WGS) entry which is preliminary data.</text>
</comment>
<evidence type="ECO:0000313" key="1">
    <source>
        <dbReference type="EMBL" id="HGY56453.1"/>
    </source>
</evidence>